<dbReference type="InterPro" id="IPR036554">
    <property type="entry name" value="GHMP_kinase_C_sf"/>
</dbReference>
<evidence type="ECO:0000256" key="4">
    <source>
        <dbReference type="ARBA" id="ARBA00022741"/>
    </source>
</evidence>
<evidence type="ECO:0000313" key="12">
    <source>
        <dbReference type="EMBL" id="MFD1411777.1"/>
    </source>
</evidence>
<dbReference type="Pfam" id="PF08544">
    <property type="entry name" value="GHMP_kinases_C"/>
    <property type="match status" value="1"/>
</dbReference>
<gene>
    <name evidence="12" type="primary">mvk</name>
    <name evidence="12" type="ORF">ACFQ4R_09285</name>
</gene>
<protein>
    <submittedName>
        <fullName evidence="12">Mevalonate kinase</fullName>
        <ecNumber evidence="12">2.7.1.36</ecNumber>
    </submittedName>
</protein>
<keyword evidence="6" id="KW-0067">ATP-binding</keyword>
<dbReference type="InterPro" id="IPR020568">
    <property type="entry name" value="Ribosomal_Su5_D2-typ_SF"/>
</dbReference>
<keyword evidence="5 12" id="KW-0418">Kinase</keyword>
<dbReference type="Gene3D" id="3.30.230.10">
    <property type="match status" value="1"/>
</dbReference>
<evidence type="ECO:0000256" key="3">
    <source>
        <dbReference type="ARBA" id="ARBA00022679"/>
    </source>
</evidence>
<dbReference type="InterPro" id="IPR014721">
    <property type="entry name" value="Ribsml_uS5_D2-typ_fold_subgr"/>
</dbReference>
<feature type="domain" description="GHMP kinase C-terminal" evidence="11">
    <location>
        <begin position="246"/>
        <end position="316"/>
    </location>
</feature>
<dbReference type="InterPro" id="IPR006205">
    <property type="entry name" value="Mev_gal_kin"/>
</dbReference>
<name>A0ABW4BNH2_9LACO</name>
<reference evidence="13" key="1">
    <citation type="journal article" date="2019" name="Int. J. Syst. Evol. Microbiol.">
        <title>The Global Catalogue of Microorganisms (GCM) 10K type strain sequencing project: providing services to taxonomists for standard genome sequencing and annotation.</title>
        <authorList>
            <consortium name="The Broad Institute Genomics Platform"/>
            <consortium name="The Broad Institute Genome Sequencing Center for Infectious Disease"/>
            <person name="Wu L."/>
            <person name="Ma J."/>
        </authorList>
    </citation>
    <scope>NUCLEOTIDE SEQUENCE [LARGE SCALE GENOMIC DNA]</scope>
    <source>
        <strain evidence="13">CCM 8937</strain>
    </source>
</reference>
<organism evidence="12 13">
    <name type="scientific">Lapidilactobacillus gannanensis</name>
    <dbReference type="NCBI Taxonomy" id="2486002"/>
    <lineage>
        <taxon>Bacteria</taxon>
        <taxon>Bacillati</taxon>
        <taxon>Bacillota</taxon>
        <taxon>Bacilli</taxon>
        <taxon>Lactobacillales</taxon>
        <taxon>Lactobacillaceae</taxon>
        <taxon>Lapidilactobacillus</taxon>
    </lineage>
</organism>
<dbReference type="Pfam" id="PF00288">
    <property type="entry name" value="GHMP_kinases_N"/>
    <property type="match status" value="1"/>
</dbReference>
<dbReference type="RefSeq" id="WP_125650034.1">
    <property type="nucleotide sequence ID" value="NZ_JBHTOH010000087.1"/>
</dbReference>
<evidence type="ECO:0000256" key="5">
    <source>
        <dbReference type="ARBA" id="ARBA00022777"/>
    </source>
</evidence>
<evidence type="ECO:0000256" key="1">
    <source>
        <dbReference type="ARBA" id="ARBA00022490"/>
    </source>
</evidence>
<keyword evidence="1" id="KW-0963">Cytoplasm</keyword>
<comment type="pathway">
    <text evidence="9">Isoprenoid biosynthesis; isopentenyl diphosphate biosynthesis via mevalonate pathway; isopentenyl diphosphate from (R)-mevalonate: step 1/3.</text>
</comment>
<dbReference type="NCBIfam" id="TIGR00549">
    <property type="entry name" value="mevalon_kin"/>
    <property type="match status" value="1"/>
</dbReference>
<evidence type="ECO:0000259" key="10">
    <source>
        <dbReference type="Pfam" id="PF00288"/>
    </source>
</evidence>
<dbReference type="InterPro" id="IPR013750">
    <property type="entry name" value="GHMP_kinase_C_dom"/>
</dbReference>
<feature type="domain" description="GHMP kinase N-terminal" evidence="10">
    <location>
        <begin position="88"/>
        <end position="158"/>
    </location>
</feature>
<dbReference type="SUPFAM" id="SSF55060">
    <property type="entry name" value="GHMP Kinase, C-terminal domain"/>
    <property type="match status" value="1"/>
</dbReference>
<comment type="caution">
    <text evidence="12">The sequence shown here is derived from an EMBL/GenBank/DDBJ whole genome shotgun (WGS) entry which is preliminary data.</text>
</comment>
<dbReference type="PRINTS" id="PR00959">
    <property type="entry name" value="MEVGALKINASE"/>
</dbReference>
<proteinExistence type="predicted"/>
<evidence type="ECO:0000256" key="2">
    <source>
        <dbReference type="ARBA" id="ARBA00022516"/>
    </source>
</evidence>
<evidence type="ECO:0000313" key="13">
    <source>
        <dbReference type="Proteomes" id="UP001597191"/>
    </source>
</evidence>
<keyword evidence="4" id="KW-0547">Nucleotide-binding</keyword>
<dbReference type="SUPFAM" id="SSF54211">
    <property type="entry name" value="Ribosomal protein S5 domain 2-like"/>
    <property type="match status" value="1"/>
</dbReference>
<dbReference type="Proteomes" id="UP001597191">
    <property type="component" value="Unassembled WGS sequence"/>
</dbReference>
<evidence type="ECO:0000256" key="9">
    <source>
        <dbReference type="ARBA" id="ARBA00029438"/>
    </source>
</evidence>
<dbReference type="PANTHER" id="PTHR43290:SF2">
    <property type="entry name" value="MEVALONATE KINASE"/>
    <property type="match status" value="1"/>
</dbReference>
<keyword evidence="13" id="KW-1185">Reference proteome</keyword>
<dbReference type="GO" id="GO:0004496">
    <property type="term" value="F:mevalonate kinase activity"/>
    <property type="evidence" value="ECO:0007669"/>
    <property type="project" value="UniProtKB-EC"/>
</dbReference>
<dbReference type="InterPro" id="IPR006204">
    <property type="entry name" value="GHMP_kinase_N_dom"/>
</dbReference>
<keyword evidence="3 12" id="KW-0808">Transferase</keyword>
<dbReference type="PANTHER" id="PTHR43290">
    <property type="entry name" value="MEVALONATE KINASE"/>
    <property type="match status" value="1"/>
</dbReference>
<accession>A0ABW4BNH2</accession>
<evidence type="ECO:0000256" key="7">
    <source>
        <dbReference type="ARBA" id="ARBA00022842"/>
    </source>
</evidence>
<dbReference type="EMBL" id="JBHTOH010000087">
    <property type="protein sequence ID" value="MFD1411777.1"/>
    <property type="molecule type" value="Genomic_DNA"/>
</dbReference>
<evidence type="ECO:0000259" key="11">
    <source>
        <dbReference type="Pfam" id="PF08544"/>
    </source>
</evidence>
<evidence type="ECO:0000256" key="8">
    <source>
        <dbReference type="ARBA" id="ARBA00023098"/>
    </source>
</evidence>
<keyword evidence="2" id="KW-0444">Lipid biosynthesis</keyword>
<dbReference type="Gene3D" id="3.30.70.890">
    <property type="entry name" value="GHMP kinase, C-terminal domain"/>
    <property type="match status" value="1"/>
</dbReference>
<keyword evidence="7" id="KW-0460">Magnesium</keyword>
<evidence type="ECO:0000256" key="6">
    <source>
        <dbReference type="ARBA" id="ARBA00022840"/>
    </source>
</evidence>
<sequence>MKQLTTTGISHAKLILVGEHAVVYGTPAIAIPLPEITVTVQATATGSLTTGATQIMINSVLYHGDLALAPEELANLQALLAAFFDYWPAGSLRPEKISLTVTSQIPFERGMGSSAAIAIAITRALQKMLPEPYSPQIIAAIIATEEKVQHGNPSGLDALVVGASQGYYFLKQQQPQPITLTLPGYLLIVDSGQTGRTGVAIKQVAALRQQRPLFWQQQIDQIQQLVPQVRQLLTAEEQTTDLTTRQQKFGQLLDQNQLALRQLGVSTFDLDQQLAQLKAAGALGAKLTGGGLGGCSFGYFSNYARAQAAQQQFQQAGLTTWLTALNSTKESVHD</sequence>
<keyword evidence="8" id="KW-0443">Lipid metabolism</keyword>
<dbReference type="EC" id="2.7.1.36" evidence="12"/>